<dbReference type="GO" id="GO:0005886">
    <property type="term" value="C:plasma membrane"/>
    <property type="evidence" value="ECO:0007669"/>
    <property type="project" value="UniProtKB-SubCell"/>
</dbReference>
<evidence type="ECO:0000256" key="4">
    <source>
        <dbReference type="ARBA" id="ARBA00022475"/>
    </source>
</evidence>
<dbReference type="PANTHER" id="PTHR11893">
    <property type="entry name" value="INNEXIN"/>
    <property type="match status" value="1"/>
</dbReference>
<feature type="transmembrane region" description="Helical" evidence="12">
    <location>
        <begin position="36"/>
        <end position="57"/>
    </location>
</feature>
<dbReference type="OMA" id="YNGLEMV"/>
<dbReference type="Proteomes" id="UP000318571">
    <property type="component" value="Chromosome 6"/>
</dbReference>
<evidence type="ECO:0000256" key="5">
    <source>
        <dbReference type="ARBA" id="ARBA00022692"/>
    </source>
</evidence>
<evidence type="ECO:0000256" key="8">
    <source>
        <dbReference type="ARBA" id="ARBA00022989"/>
    </source>
</evidence>
<evidence type="ECO:0000256" key="3">
    <source>
        <dbReference type="ARBA" id="ARBA00022448"/>
    </source>
</evidence>
<feature type="transmembrane region" description="Helical" evidence="12">
    <location>
        <begin position="108"/>
        <end position="129"/>
    </location>
</feature>
<keyword evidence="5 12" id="KW-0812">Transmembrane</keyword>
<dbReference type="PROSITE" id="PS51013">
    <property type="entry name" value="PANNEXIN"/>
    <property type="match status" value="1"/>
</dbReference>
<evidence type="ECO:0000256" key="1">
    <source>
        <dbReference type="ARBA" id="ARBA00004610"/>
    </source>
</evidence>
<dbReference type="STRING" id="6832.A0A553PPY2"/>
<evidence type="ECO:0000256" key="6">
    <source>
        <dbReference type="ARBA" id="ARBA00022868"/>
    </source>
</evidence>
<comment type="caution">
    <text evidence="12">Lacks conserved residue(s) required for the propagation of feature annotation.</text>
</comment>
<accession>A0A553PPY2</accession>
<dbReference type="InterPro" id="IPR000990">
    <property type="entry name" value="Innexin"/>
</dbReference>
<evidence type="ECO:0000256" key="7">
    <source>
        <dbReference type="ARBA" id="ARBA00022949"/>
    </source>
</evidence>
<evidence type="ECO:0000313" key="13">
    <source>
        <dbReference type="EMBL" id="TRY79711.1"/>
    </source>
</evidence>
<keyword evidence="9 12" id="KW-0406">Ion transport</keyword>
<evidence type="ECO:0000256" key="11">
    <source>
        <dbReference type="ARBA" id="ARBA00023303"/>
    </source>
</evidence>
<keyword evidence="11 12" id="KW-0407">Ion channel</keyword>
<dbReference type="GO" id="GO:0005921">
    <property type="term" value="C:gap junction"/>
    <property type="evidence" value="ECO:0007669"/>
    <property type="project" value="UniProtKB-SubCell"/>
</dbReference>
<evidence type="ECO:0000256" key="12">
    <source>
        <dbReference type="RuleBase" id="RU010713"/>
    </source>
</evidence>
<comment type="function">
    <text evidence="12">Structural component of the gap junctions.</text>
</comment>
<dbReference type="EMBL" id="VCGU01000002">
    <property type="protein sequence ID" value="TRY79711.1"/>
    <property type="molecule type" value="Genomic_DNA"/>
</dbReference>
<proteinExistence type="inferred from homology"/>
<sequence>MVEHSNRKDSRAAEAHQSSCLDPFGTWKMSNAAHGFGYPSFVSYNGLEMVWAILFYVPRWLWKNWEAGKVSALRMDLNLGIISEVEKKLKKKLLIDYMYSNLKHHNFWAYRYFFCEFLSLINVGGQMVLLDRFFDGTFFTYGIEVMSFADRDQEDRIDPMIYVFPRMTKCTFHKFGTSGNIEKHDALCILPLNIVNEKIYIFIWFWLLIIGFLTFLVLVYRAAIIFSPYIRALVLRMRYRRVKRECIDMVIGKSYVGDWFLIYLMGQNIDSVIFKDVIHELAKKLGYRSRDIGET</sequence>
<keyword evidence="7" id="KW-0965">Cell junction</keyword>
<organism evidence="13 14">
    <name type="scientific">Tigriopus californicus</name>
    <name type="common">Marine copepod</name>
    <dbReference type="NCBI Taxonomy" id="6832"/>
    <lineage>
        <taxon>Eukaryota</taxon>
        <taxon>Metazoa</taxon>
        <taxon>Ecdysozoa</taxon>
        <taxon>Arthropoda</taxon>
        <taxon>Crustacea</taxon>
        <taxon>Multicrustacea</taxon>
        <taxon>Hexanauplia</taxon>
        <taxon>Copepoda</taxon>
        <taxon>Harpacticoida</taxon>
        <taxon>Harpacticidae</taxon>
        <taxon>Tigriopus</taxon>
    </lineage>
</organism>
<dbReference type="PANTHER" id="PTHR11893:SF40">
    <property type="entry name" value="INNEXIN SHAKING-B"/>
    <property type="match status" value="1"/>
</dbReference>
<comment type="caution">
    <text evidence="13">The sequence shown here is derived from an EMBL/GenBank/DDBJ whole genome shotgun (WGS) entry which is preliminary data.</text>
</comment>
<evidence type="ECO:0000313" key="14">
    <source>
        <dbReference type="Proteomes" id="UP000318571"/>
    </source>
</evidence>
<keyword evidence="4" id="KW-1003">Cell membrane</keyword>
<name>A0A553PPY2_TIGCA</name>
<dbReference type="PRINTS" id="PR01262">
    <property type="entry name" value="INNEXIN"/>
</dbReference>
<comment type="subcellular location">
    <subcellularLocation>
        <location evidence="1">Cell junction</location>
        <location evidence="1">Gap junction</location>
    </subcellularLocation>
    <subcellularLocation>
        <location evidence="2 12">Cell membrane</location>
        <topology evidence="2 12">Multi-pass membrane protein</topology>
    </subcellularLocation>
</comment>
<dbReference type="GO" id="GO:0034220">
    <property type="term" value="P:monoatomic ion transmembrane transport"/>
    <property type="evidence" value="ECO:0007669"/>
    <property type="project" value="UniProtKB-KW"/>
</dbReference>
<dbReference type="GO" id="GO:0005243">
    <property type="term" value="F:gap junction channel activity"/>
    <property type="evidence" value="ECO:0007669"/>
    <property type="project" value="TreeGrafter"/>
</dbReference>
<keyword evidence="14" id="KW-1185">Reference proteome</keyword>
<dbReference type="Pfam" id="PF00876">
    <property type="entry name" value="Innexin"/>
    <property type="match status" value="1"/>
</dbReference>
<reference evidence="13 14" key="1">
    <citation type="journal article" date="2018" name="Nat. Ecol. Evol.">
        <title>Genomic signatures of mitonuclear coevolution across populations of Tigriopus californicus.</title>
        <authorList>
            <person name="Barreto F.S."/>
            <person name="Watson E.T."/>
            <person name="Lima T.G."/>
            <person name="Willett C.S."/>
            <person name="Edmands S."/>
            <person name="Li W."/>
            <person name="Burton R.S."/>
        </authorList>
    </citation>
    <scope>NUCLEOTIDE SEQUENCE [LARGE SCALE GENOMIC DNA]</scope>
    <source>
        <strain evidence="13 14">San Diego</strain>
    </source>
</reference>
<keyword evidence="8 12" id="KW-1133">Transmembrane helix</keyword>
<evidence type="ECO:0000256" key="10">
    <source>
        <dbReference type="ARBA" id="ARBA00023136"/>
    </source>
</evidence>
<dbReference type="AlphaFoldDB" id="A0A553PPY2"/>
<evidence type="ECO:0000256" key="9">
    <source>
        <dbReference type="ARBA" id="ARBA00023065"/>
    </source>
</evidence>
<comment type="similarity">
    <text evidence="12">Belongs to the pannexin family.</text>
</comment>
<keyword evidence="3 12" id="KW-0813">Transport</keyword>
<protein>
    <recommendedName>
        <fullName evidence="12">Innexin</fullName>
    </recommendedName>
</protein>
<feature type="transmembrane region" description="Helical" evidence="12">
    <location>
        <begin position="201"/>
        <end position="234"/>
    </location>
</feature>
<keyword evidence="10 12" id="KW-0472">Membrane</keyword>
<keyword evidence="6" id="KW-0303">Gap junction</keyword>
<gene>
    <name evidence="12" type="primary">inx</name>
    <name evidence="13" type="ORF">TCAL_05988</name>
</gene>
<evidence type="ECO:0000256" key="2">
    <source>
        <dbReference type="ARBA" id="ARBA00004651"/>
    </source>
</evidence>